<sequence>MLEPPTHVIYSSSHITPKMPEFLMSKFKRPQTKRLKTDADSTQPKVLGTKYALDAPAQKTHFKLFGVPQQTAPRSRKCNLTSRIAERALPEKRNIQRKCYKERKTFPTKTNICVCEINSINGCYAFKAFESIGQSLIVIN</sequence>
<dbReference type="AlphaFoldDB" id="A0AAV4N4R2"/>
<organism evidence="1 2">
    <name type="scientific">Caerostris extrusa</name>
    <name type="common">Bark spider</name>
    <name type="synonym">Caerostris bankana</name>
    <dbReference type="NCBI Taxonomy" id="172846"/>
    <lineage>
        <taxon>Eukaryota</taxon>
        <taxon>Metazoa</taxon>
        <taxon>Ecdysozoa</taxon>
        <taxon>Arthropoda</taxon>
        <taxon>Chelicerata</taxon>
        <taxon>Arachnida</taxon>
        <taxon>Araneae</taxon>
        <taxon>Araneomorphae</taxon>
        <taxon>Entelegynae</taxon>
        <taxon>Araneoidea</taxon>
        <taxon>Araneidae</taxon>
        <taxon>Caerostris</taxon>
    </lineage>
</organism>
<gene>
    <name evidence="1" type="ORF">CEXT_272551</name>
</gene>
<dbReference type="Proteomes" id="UP001054945">
    <property type="component" value="Unassembled WGS sequence"/>
</dbReference>
<comment type="caution">
    <text evidence="1">The sequence shown here is derived from an EMBL/GenBank/DDBJ whole genome shotgun (WGS) entry which is preliminary data.</text>
</comment>
<reference evidence="1 2" key="1">
    <citation type="submission" date="2021-06" db="EMBL/GenBank/DDBJ databases">
        <title>Caerostris extrusa draft genome.</title>
        <authorList>
            <person name="Kono N."/>
            <person name="Arakawa K."/>
        </authorList>
    </citation>
    <scope>NUCLEOTIDE SEQUENCE [LARGE SCALE GENOMIC DNA]</scope>
</reference>
<name>A0AAV4N4R2_CAEEX</name>
<proteinExistence type="predicted"/>
<keyword evidence="2" id="KW-1185">Reference proteome</keyword>
<evidence type="ECO:0000313" key="1">
    <source>
        <dbReference type="EMBL" id="GIX79697.1"/>
    </source>
</evidence>
<accession>A0AAV4N4R2</accession>
<evidence type="ECO:0000313" key="2">
    <source>
        <dbReference type="Proteomes" id="UP001054945"/>
    </source>
</evidence>
<dbReference type="EMBL" id="BPLR01020523">
    <property type="protein sequence ID" value="GIX79697.1"/>
    <property type="molecule type" value="Genomic_DNA"/>
</dbReference>
<protein>
    <submittedName>
        <fullName evidence="1">Uncharacterized protein</fullName>
    </submittedName>
</protein>